<dbReference type="GO" id="GO:0005737">
    <property type="term" value="C:cytoplasm"/>
    <property type="evidence" value="ECO:0007669"/>
    <property type="project" value="TreeGrafter"/>
</dbReference>
<evidence type="ECO:0000256" key="1">
    <source>
        <dbReference type="ARBA" id="ARBA00022679"/>
    </source>
</evidence>
<dbReference type="Gene3D" id="3.40.630.30">
    <property type="match status" value="1"/>
</dbReference>
<proteinExistence type="predicted"/>
<dbReference type="KEGG" id="cvr:CHLNCDRAFT_51018"/>
<dbReference type="GO" id="GO:0008080">
    <property type="term" value="F:N-acetyltransferase activity"/>
    <property type="evidence" value="ECO:0007669"/>
    <property type="project" value="InterPro"/>
</dbReference>
<feature type="domain" description="N-acetyltransferase" evidence="3">
    <location>
        <begin position="83"/>
        <end position="239"/>
    </location>
</feature>
<dbReference type="PROSITE" id="PS51186">
    <property type="entry name" value="GNAT"/>
    <property type="match status" value="1"/>
</dbReference>
<accession>E1Z988</accession>
<keyword evidence="1" id="KW-0808">Transferase</keyword>
<protein>
    <recommendedName>
        <fullName evidence="3">N-acetyltransferase domain-containing protein</fullName>
    </recommendedName>
</protein>
<evidence type="ECO:0000256" key="2">
    <source>
        <dbReference type="ARBA" id="ARBA00023315"/>
    </source>
</evidence>
<dbReference type="AlphaFoldDB" id="E1Z988"/>
<dbReference type="GeneID" id="17357129"/>
<dbReference type="InParanoid" id="E1Z988"/>
<gene>
    <name evidence="4" type="ORF">CHLNCDRAFT_51018</name>
</gene>
<dbReference type="InterPro" id="IPR016181">
    <property type="entry name" value="Acyl_CoA_acyltransferase"/>
</dbReference>
<organism evidence="5">
    <name type="scientific">Chlorella variabilis</name>
    <name type="common">Green alga</name>
    <dbReference type="NCBI Taxonomy" id="554065"/>
    <lineage>
        <taxon>Eukaryota</taxon>
        <taxon>Viridiplantae</taxon>
        <taxon>Chlorophyta</taxon>
        <taxon>core chlorophytes</taxon>
        <taxon>Trebouxiophyceae</taxon>
        <taxon>Chlorellales</taxon>
        <taxon>Chlorellaceae</taxon>
        <taxon>Chlorella clade</taxon>
        <taxon>Chlorella</taxon>
    </lineage>
</organism>
<keyword evidence="5" id="KW-1185">Reference proteome</keyword>
<dbReference type="OrthoDB" id="2744543at2759"/>
<evidence type="ECO:0000313" key="4">
    <source>
        <dbReference type="EMBL" id="EFN57736.1"/>
    </source>
</evidence>
<sequence>MASDARPGPELRCVLCSAAACSYNLSRVDAAELADLLQQVACFAPGQSFHASSSGDRGAGGGSPGAAIDSHRLRGALQRSLVCVAAYASEQHLPQWQHLGSRGLCQEQQQQPQDGVPWPTQPGWQRQQRRVLVGFARAVGDAALVATVHDVAVMPELQHLGLGRQLLGRLLRQASSKLAGRLTGCKPLDVIGIVDVGLLAPKSSQGFFAACSFGRDSEGSTTMTLSGAGMSQREGLPLAGMSIHLKPAAPR</sequence>
<keyword evidence="2" id="KW-0012">Acyltransferase</keyword>
<dbReference type="InterPro" id="IPR000182">
    <property type="entry name" value="GNAT_dom"/>
</dbReference>
<dbReference type="PANTHER" id="PTHR43626">
    <property type="entry name" value="ACYL-COA N-ACYLTRANSFERASE"/>
    <property type="match status" value="1"/>
</dbReference>
<dbReference type="RefSeq" id="XP_005849838.1">
    <property type="nucleotide sequence ID" value="XM_005849776.1"/>
</dbReference>
<dbReference type="SUPFAM" id="SSF55729">
    <property type="entry name" value="Acyl-CoA N-acyltransferases (Nat)"/>
    <property type="match status" value="1"/>
</dbReference>
<dbReference type="UniPathway" id="UPA00113">
    <property type="reaction ID" value="UER00529"/>
</dbReference>
<reference evidence="4 5" key="1">
    <citation type="journal article" date="2010" name="Plant Cell">
        <title>The Chlorella variabilis NC64A genome reveals adaptation to photosymbiosis, coevolution with viruses, and cryptic sex.</title>
        <authorList>
            <person name="Blanc G."/>
            <person name="Duncan G."/>
            <person name="Agarkova I."/>
            <person name="Borodovsky M."/>
            <person name="Gurnon J."/>
            <person name="Kuo A."/>
            <person name="Lindquist E."/>
            <person name="Lucas S."/>
            <person name="Pangilinan J."/>
            <person name="Polle J."/>
            <person name="Salamov A."/>
            <person name="Terry A."/>
            <person name="Yamada T."/>
            <person name="Dunigan D.D."/>
            <person name="Grigoriev I.V."/>
            <person name="Claverie J.M."/>
            <person name="Van Etten J.L."/>
        </authorList>
    </citation>
    <scope>NUCLEOTIDE SEQUENCE [LARGE SCALE GENOMIC DNA]</scope>
    <source>
        <strain evidence="4 5">NC64A</strain>
    </source>
</reference>
<evidence type="ECO:0000313" key="5">
    <source>
        <dbReference type="Proteomes" id="UP000008141"/>
    </source>
</evidence>
<dbReference type="EMBL" id="GL433839">
    <property type="protein sequence ID" value="EFN57736.1"/>
    <property type="molecule type" value="Genomic_DNA"/>
</dbReference>
<dbReference type="STRING" id="554065.E1Z988"/>
<dbReference type="PANTHER" id="PTHR43626:SF4">
    <property type="entry name" value="GCN5-RELATED N-ACETYLTRANSFERASE 2, CHLOROPLASTIC"/>
    <property type="match status" value="1"/>
</dbReference>
<dbReference type="eggNOG" id="ENOG502R34N">
    <property type="taxonomic scope" value="Eukaryota"/>
</dbReference>
<dbReference type="GO" id="GO:0006048">
    <property type="term" value="P:UDP-N-acetylglucosamine biosynthetic process"/>
    <property type="evidence" value="ECO:0007669"/>
    <property type="project" value="UniProtKB-UniPathway"/>
</dbReference>
<name>E1Z988_CHLVA</name>
<evidence type="ECO:0000259" key="3">
    <source>
        <dbReference type="PROSITE" id="PS51186"/>
    </source>
</evidence>
<dbReference type="Pfam" id="PF00583">
    <property type="entry name" value="Acetyltransf_1"/>
    <property type="match status" value="1"/>
</dbReference>
<dbReference type="Proteomes" id="UP000008141">
    <property type="component" value="Unassembled WGS sequence"/>
</dbReference>
<dbReference type="InterPro" id="IPR045039">
    <property type="entry name" value="NSI-like"/>
</dbReference>